<dbReference type="OrthoDB" id="4793644at2"/>
<gene>
    <name evidence="2" type="ORF">ESP50_13445</name>
</gene>
<evidence type="ECO:0000256" key="1">
    <source>
        <dbReference type="SAM" id="Phobius"/>
    </source>
</evidence>
<accession>A0A4V1R237</accession>
<dbReference type="AlphaFoldDB" id="A0A4V1R237"/>
<evidence type="ECO:0000313" key="2">
    <source>
        <dbReference type="EMBL" id="RXZ85796.1"/>
    </source>
</evidence>
<dbReference type="Pfam" id="PF14155">
    <property type="entry name" value="DUF4307"/>
    <property type="match status" value="1"/>
</dbReference>
<evidence type="ECO:0000313" key="3">
    <source>
        <dbReference type="Proteomes" id="UP000292686"/>
    </source>
</evidence>
<dbReference type="Proteomes" id="UP000292686">
    <property type="component" value="Unassembled WGS sequence"/>
</dbReference>
<keyword evidence="3" id="KW-1185">Reference proteome</keyword>
<comment type="caution">
    <text evidence="2">The sequence shown here is derived from an EMBL/GenBank/DDBJ whole genome shotgun (WGS) entry which is preliminary data.</text>
</comment>
<keyword evidence="1" id="KW-0812">Transmembrane</keyword>
<dbReference type="InterPro" id="IPR025443">
    <property type="entry name" value="DUF4307"/>
</dbReference>
<feature type="transmembrane region" description="Helical" evidence="1">
    <location>
        <begin position="43"/>
        <end position="65"/>
    </location>
</feature>
<keyword evidence="1" id="KW-1133">Transmembrane helix</keyword>
<sequence>MTFARAVKLELQPNRSPGGGFVADEILASRYGRTPRNAKRDRWTLIIVAIGFVAVFAAWVVWAGLDGSRPTLEAKDTGHTLHNDERFVEVAFNLSVPIGRTSACAVQALNEGFVVVGWKVVEYPASDRYTRALVENVRVSQEANTGLIYECWLT</sequence>
<keyword evidence="1" id="KW-0472">Membrane</keyword>
<dbReference type="EMBL" id="SDPM01000007">
    <property type="protein sequence ID" value="RXZ85796.1"/>
    <property type="molecule type" value="Genomic_DNA"/>
</dbReference>
<protein>
    <submittedName>
        <fullName evidence="2">DUF4307 domain-containing protein</fullName>
    </submittedName>
</protein>
<organism evidence="2 3">
    <name type="scientific">Agromyces atrinae</name>
    <dbReference type="NCBI Taxonomy" id="592376"/>
    <lineage>
        <taxon>Bacteria</taxon>
        <taxon>Bacillati</taxon>
        <taxon>Actinomycetota</taxon>
        <taxon>Actinomycetes</taxon>
        <taxon>Micrococcales</taxon>
        <taxon>Microbacteriaceae</taxon>
        <taxon>Agromyces</taxon>
    </lineage>
</organism>
<name>A0A4V1R237_9MICO</name>
<reference evidence="2 3" key="1">
    <citation type="submission" date="2019-01" db="EMBL/GenBank/DDBJ databases">
        <title>Agromyces.</title>
        <authorList>
            <person name="Li J."/>
        </authorList>
    </citation>
    <scope>NUCLEOTIDE SEQUENCE [LARGE SCALE GENOMIC DNA]</scope>
    <source>
        <strain evidence="2 3">DSM 23870</strain>
    </source>
</reference>
<proteinExistence type="predicted"/>